<dbReference type="Pfam" id="PF08699">
    <property type="entry name" value="ArgoL1"/>
    <property type="match status" value="1"/>
</dbReference>
<dbReference type="SMR" id="A0A1J6IEP7"/>
<feature type="repeat" description="WD" evidence="6">
    <location>
        <begin position="1146"/>
        <end position="1173"/>
    </location>
</feature>
<dbReference type="SMART" id="SM00950">
    <property type="entry name" value="Piwi"/>
    <property type="match status" value="1"/>
</dbReference>
<proteinExistence type="inferred from homology"/>
<dbReference type="STRING" id="49451.A0A1J6IEP7"/>
<feature type="domain" description="PAZ" evidence="8">
    <location>
        <begin position="138"/>
        <end position="255"/>
    </location>
</feature>
<evidence type="ECO:0000313" key="10">
    <source>
        <dbReference type="EMBL" id="OIT03090.1"/>
    </source>
</evidence>
<dbReference type="InterPro" id="IPR020472">
    <property type="entry name" value="WD40_PAC1"/>
</dbReference>
<comment type="similarity">
    <text evidence="1">Belongs to the argonaute family. Ago subfamily.</text>
</comment>
<evidence type="ECO:0000256" key="7">
    <source>
        <dbReference type="SAM" id="Coils"/>
    </source>
</evidence>
<dbReference type="InterPro" id="IPR003100">
    <property type="entry name" value="PAZ_dom"/>
</dbReference>
<dbReference type="InterPro" id="IPR003165">
    <property type="entry name" value="Piwi"/>
</dbReference>
<dbReference type="PROSITE" id="PS50294">
    <property type="entry name" value="WD_REPEATS_REGION"/>
    <property type="match status" value="3"/>
</dbReference>
<protein>
    <submittedName>
        <fullName evidence="10">Autophagy-related protein 16</fullName>
    </submittedName>
</protein>
<dbReference type="GO" id="GO:1990904">
    <property type="term" value="C:ribonucleoprotein complex"/>
    <property type="evidence" value="ECO:0007669"/>
    <property type="project" value="UniProtKB-KW"/>
</dbReference>
<dbReference type="SMART" id="SM01163">
    <property type="entry name" value="DUF1785"/>
    <property type="match status" value="1"/>
</dbReference>
<dbReference type="Proteomes" id="UP000187609">
    <property type="component" value="Unassembled WGS sequence"/>
</dbReference>
<dbReference type="InterPro" id="IPR036085">
    <property type="entry name" value="PAZ_dom_sf"/>
</dbReference>
<feature type="repeat" description="WD" evidence="6">
    <location>
        <begin position="1002"/>
        <end position="1044"/>
    </location>
</feature>
<name>A0A1J6IEP7_NICAT</name>
<dbReference type="Gene3D" id="3.30.420.10">
    <property type="entry name" value="Ribonuclease H-like superfamily/Ribonuclease H"/>
    <property type="match status" value="1"/>
</dbReference>
<evidence type="ECO:0000256" key="3">
    <source>
        <dbReference type="ARBA" id="ARBA00022574"/>
    </source>
</evidence>
<dbReference type="InterPro" id="IPR036322">
    <property type="entry name" value="WD40_repeat_dom_sf"/>
</dbReference>
<evidence type="ECO:0000256" key="5">
    <source>
        <dbReference type="ARBA" id="ARBA00023274"/>
    </source>
</evidence>
<dbReference type="AlphaFoldDB" id="A0A1J6IEP7"/>
<dbReference type="PROSITE" id="PS50821">
    <property type="entry name" value="PAZ"/>
    <property type="match status" value="1"/>
</dbReference>
<dbReference type="SMART" id="SM00320">
    <property type="entry name" value="WD40"/>
    <property type="match status" value="7"/>
</dbReference>
<dbReference type="CDD" id="cd22887">
    <property type="entry name" value="Atg16_CCD"/>
    <property type="match status" value="1"/>
</dbReference>
<feature type="coiled-coil region" evidence="7">
    <location>
        <begin position="748"/>
        <end position="881"/>
    </location>
</feature>
<dbReference type="Gramene" id="OIT03090">
    <property type="protein sequence ID" value="OIT03090"/>
    <property type="gene ID" value="A4A49_23676"/>
</dbReference>
<dbReference type="PROSITE" id="PS00678">
    <property type="entry name" value="WD_REPEATS_1"/>
    <property type="match status" value="3"/>
</dbReference>
<dbReference type="InterPro" id="IPR015943">
    <property type="entry name" value="WD40/YVTN_repeat-like_dom_sf"/>
</dbReference>
<dbReference type="Gene3D" id="2.130.10.10">
    <property type="entry name" value="YVTN repeat-like/Quinoprotein amine dehydrogenase"/>
    <property type="match status" value="2"/>
</dbReference>
<dbReference type="InterPro" id="IPR013923">
    <property type="entry name" value="Autophagy-rel_prot_16_dom"/>
</dbReference>
<keyword evidence="11" id="KW-1185">Reference proteome</keyword>
<dbReference type="InterPro" id="IPR019775">
    <property type="entry name" value="WD40_repeat_CS"/>
</dbReference>
<dbReference type="Pfam" id="PF08614">
    <property type="entry name" value="ATG16"/>
    <property type="match status" value="1"/>
</dbReference>
<dbReference type="InterPro" id="IPR036397">
    <property type="entry name" value="RNaseH_sf"/>
</dbReference>
<dbReference type="SUPFAM" id="SSF101690">
    <property type="entry name" value="PAZ domain"/>
    <property type="match status" value="1"/>
</dbReference>
<evidence type="ECO:0000259" key="8">
    <source>
        <dbReference type="PROSITE" id="PS50821"/>
    </source>
</evidence>
<dbReference type="CDD" id="cd02846">
    <property type="entry name" value="PAZ_argonaute_like"/>
    <property type="match status" value="1"/>
</dbReference>
<evidence type="ECO:0000256" key="1">
    <source>
        <dbReference type="ARBA" id="ARBA00008201"/>
    </source>
</evidence>
<dbReference type="PROSITE" id="PS50822">
    <property type="entry name" value="PIWI"/>
    <property type="match status" value="1"/>
</dbReference>
<accession>A0A1J6IEP7</accession>
<dbReference type="FunFam" id="2.130.10.10:FF:000809">
    <property type="entry name" value="Autophagy-related protein 16"/>
    <property type="match status" value="1"/>
</dbReference>
<feature type="repeat" description="WD" evidence="6">
    <location>
        <begin position="1053"/>
        <end position="1085"/>
    </location>
</feature>
<dbReference type="PROSITE" id="PS50082">
    <property type="entry name" value="WD_REPEATS_2"/>
    <property type="match status" value="7"/>
</dbReference>
<keyword evidence="4" id="KW-0677">Repeat</keyword>
<dbReference type="CDD" id="cd00200">
    <property type="entry name" value="WD40"/>
    <property type="match status" value="1"/>
</dbReference>
<dbReference type="SUPFAM" id="SSF50978">
    <property type="entry name" value="WD40 repeat-like"/>
    <property type="match status" value="1"/>
</dbReference>
<reference evidence="10" key="1">
    <citation type="submission" date="2016-11" db="EMBL/GenBank/DDBJ databases">
        <title>The genome of Nicotiana attenuata.</title>
        <authorList>
            <person name="Xu S."/>
            <person name="Brockmoeller T."/>
            <person name="Gaquerel E."/>
            <person name="Navarro A."/>
            <person name="Kuhl H."/>
            <person name="Gase K."/>
            <person name="Ling Z."/>
            <person name="Zhou W."/>
            <person name="Kreitzer C."/>
            <person name="Stanke M."/>
            <person name="Tang H."/>
            <person name="Lyons E."/>
            <person name="Pandey P."/>
            <person name="Pandey S.P."/>
            <person name="Timmermann B."/>
            <person name="Baldwin I.T."/>
        </authorList>
    </citation>
    <scope>NUCLEOTIDE SEQUENCE [LARGE SCALE GENOMIC DNA]</scope>
    <source>
        <strain evidence="10">UT</strain>
    </source>
</reference>
<gene>
    <name evidence="10" type="primary">ATG16</name>
    <name evidence="10" type="ORF">A4A49_23676</name>
</gene>
<feature type="repeat" description="WD" evidence="6">
    <location>
        <begin position="1086"/>
        <end position="1121"/>
    </location>
</feature>
<dbReference type="Pfam" id="PF00400">
    <property type="entry name" value="WD40"/>
    <property type="match status" value="5"/>
</dbReference>
<organism evidence="10 11">
    <name type="scientific">Nicotiana attenuata</name>
    <name type="common">Coyote tobacco</name>
    <dbReference type="NCBI Taxonomy" id="49451"/>
    <lineage>
        <taxon>Eukaryota</taxon>
        <taxon>Viridiplantae</taxon>
        <taxon>Streptophyta</taxon>
        <taxon>Embryophyta</taxon>
        <taxon>Tracheophyta</taxon>
        <taxon>Spermatophyta</taxon>
        <taxon>Magnoliopsida</taxon>
        <taxon>eudicotyledons</taxon>
        <taxon>Gunneridae</taxon>
        <taxon>Pentapetalae</taxon>
        <taxon>asterids</taxon>
        <taxon>lamiids</taxon>
        <taxon>Solanales</taxon>
        <taxon>Solanaceae</taxon>
        <taxon>Nicotianoideae</taxon>
        <taxon>Nicotianeae</taxon>
        <taxon>Nicotiana</taxon>
    </lineage>
</organism>
<keyword evidence="3 6" id="KW-0853">WD repeat</keyword>
<evidence type="ECO:0000259" key="9">
    <source>
        <dbReference type="PROSITE" id="PS50822"/>
    </source>
</evidence>
<dbReference type="InterPro" id="IPR014811">
    <property type="entry name" value="ArgoL1"/>
</dbReference>
<dbReference type="Pfam" id="PF12894">
    <property type="entry name" value="ANAPC4_WD40"/>
    <property type="match status" value="1"/>
</dbReference>
<dbReference type="GO" id="GO:0051607">
    <property type="term" value="P:defense response to virus"/>
    <property type="evidence" value="ECO:0007669"/>
    <property type="project" value="UniProtKB-ARBA"/>
</dbReference>
<dbReference type="GO" id="GO:0003723">
    <property type="term" value="F:RNA binding"/>
    <property type="evidence" value="ECO:0007669"/>
    <property type="project" value="InterPro"/>
</dbReference>
<feature type="repeat" description="WD" evidence="6">
    <location>
        <begin position="1174"/>
        <end position="1206"/>
    </location>
</feature>
<dbReference type="InterPro" id="IPR012337">
    <property type="entry name" value="RNaseH-like_sf"/>
</dbReference>
<dbReference type="EMBL" id="MJEQ01037187">
    <property type="protein sequence ID" value="OIT03090.1"/>
    <property type="molecule type" value="Genomic_DNA"/>
</dbReference>
<dbReference type="PANTHER" id="PTHR22891">
    <property type="entry name" value="EUKARYOTIC TRANSLATION INITIATION FACTOR 2C"/>
    <property type="match status" value="1"/>
</dbReference>
<evidence type="ECO:0000256" key="6">
    <source>
        <dbReference type="PROSITE-ProRule" id="PRU00221"/>
    </source>
</evidence>
<dbReference type="Pfam" id="PF02170">
    <property type="entry name" value="PAZ"/>
    <property type="match status" value="1"/>
</dbReference>
<dbReference type="Gene3D" id="1.20.5.170">
    <property type="match status" value="1"/>
</dbReference>
<evidence type="ECO:0000256" key="2">
    <source>
        <dbReference type="ARBA" id="ARBA00022491"/>
    </source>
</evidence>
<dbReference type="SUPFAM" id="SSF53098">
    <property type="entry name" value="Ribonuclease H-like"/>
    <property type="match status" value="1"/>
</dbReference>
<evidence type="ECO:0000313" key="11">
    <source>
        <dbReference type="Proteomes" id="UP000187609"/>
    </source>
</evidence>
<evidence type="ECO:0000256" key="4">
    <source>
        <dbReference type="ARBA" id="ARBA00022737"/>
    </source>
</evidence>
<keyword evidence="7" id="KW-0175">Coiled coil</keyword>
<keyword evidence="2" id="KW-0678">Repressor</keyword>
<dbReference type="Pfam" id="PF02171">
    <property type="entry name" value="Piwi"/>
    <property type="match status" value="1"/>
</dbReference>
<dbReference type="Gene3D" id="2.170.260.10">
    <property type="entry name" value="paz domain"/>
    <property type="match status" value="1"/>
</dbReference>
<feature type="domain" description="Piwi" evidence="9">
    <location>
        <begin position="329"/>
        <end position="615"/>
    </location>
</feature>
<sequence length="1206" mass="134740">MAGFVFSNKTDGNLSGNGDFSEGDQQRQKTISGFKTFKVQITFVSIIPFQSMLDAPNGVKSGNNEVLRALDTILQHFNAKRNCLLLRQSYFPNEIRNFMDLTGGILGCRGFHLSFQFVQGGLFFNLDVSTTTIIQPGPLVNFLMANQNVDNPFKIDWTKATGILKNLRIKLSHSNREHKVAGLSDRPCKELKFLLRLKGSHDQNDNVQTVELTVYDYFIRRRGIELSYSSNLPCINVGSQHRPQFIPIEKFAEPKGIEFWVVVNFSTGFDIRSSYTELAKLGAMKGMHIRPPAFVFEENPKHKKKPGSVRVDLMFEQIISKFCKDPPRFILCFLPTKFSALYGPWKKKCLVDFGIRHQCIAMNRVDEAYLANVILKMNARLGGINFMLSAEVSQTIPLVSKVPTLILGMDVRHAASARSDLPSVAAVVGSRQWPMISFYAASIRVQPPKTETIHSLFKPVSEGEDTGIIRELLMDFYASSGKRKPAQIIIFRQGLCESQFKQIINEVEEIIKACKFLDETWSPKFTLIIAQRRHHTKLFQPDSSENIPPGTVVDTKICHPLYNNNFYMCAHAARVGTSRPSHYFVLLDEIGFSSDDAQELVHCLCYVSQRCTSAIYEGQQLNEEVMNALYSNQTIFENDEENDDLDETQPNLDDTPTSPVNGAKHRLLIFKPKPKTGKIESEFADRVSDSATDQICKLSYEEVAVGAIRDALKALRKRHLVEEGAHAPAFLALTRPLVLQGSEWKEKAENLEVELQQCYKAQARLSDQLVVEVAESRASKSLVQEKEAIITDLQNELNESRDECSRLTELLAEKTKALELIMGEHQDLKAQLEAMTLRANNAEAENKTLVDRWMLQKMQDAERLNEANALYEDMLDKVKATSIEKLARQQVDGVVRQSEDGADFYAESSLPSICKQRIPAHDGGCASILFEYNSSKLISGGQDRAIKMWDTTSGSLSNSLYGCLGSVLDLSITHDNKYIIAASSSNNLYVWDANSGRIRHTLTGHVDKVCAVDVSKFSSRYVVSAAYDRTIKIWDLQKGYCTNTIIFHSNCNSLSFSMDGLTICSGHVDGSLRLWDIQTGKLLSEVAAHSQAVTSVSLSRNGNVILTSGRDNLHNLFDIRTLEICGTFRANENRVASNWSRSCICPDDSYVAAGSVDGSVHIWSVANAKMVSTLKEHTAPVLCCSWSGLGKPLATSDKSGIICIWS</sequence>
<feature type="repeat" description="WD" evidence="6">
    <location>
        <begin position="960"/>
        <end position="1001"/>
    </location>
</feature>
<dbReference type="Gene3D" id="3.40.50.2300">
    <property type="match status" value="1"/>
</dbReference>
<comment type="caution">
    <text evidence="10">The sequence shown here is derived from an EMBL/GenBank/DDBJ whole genome shotgun (WGS) entry which is preliminary data.</text>
</comment>
<feature type="repeat" description="WD" evidence="6">
    <location>
        <begin position="918"/>
        <end position="959"/>
    </location>
</feature>
<keyword evidence="5" id="KW-0687">Ribonucleoprotein</keyword>
<dbReference type="InterPro" id="IPR001680">
    <property type="entry name" value="WD40_rpt"/>
</dbReference>
<dbReference type="InterPro" id="IPR024977">
    <property type="entry name" value="Apc4-like_WD40_dom"/>
</dbReference>
<dbReference type="PRINTS" id="PR00320">
    <property type="entry name" value="GPROTEINBRPT"/>
</dbReference>